<dbReference type="OrthoDB" id="6275927at2759"/>
<dbReference type="InterPro" id="IPR004855">
    <property type="entry name" value="TFIIA_asu/bsu"/>
</dbReference>
<dbReference type="SUPFAM" id="SSF50784">
    <property type="entry name" value="Transcription factor IIA (TFIIA), beta-barrel domain"/>
    <property type="match status" value="1"/>
</dbReference>
<dbReference type="GO" id="GO:0005672">
    <property type="term" value="C:transcription factor TFIIA complex"/>
    <property type="evidence" value="ECO:0007669"/>
    <property type="project" value="InterPro"/>
</dbReference>
<sequence>MSHSQAQYSVNKLYQSVIDDVISGTREAFLDEGVDEQVQQELRMLWESKLVATRAIDSTDSQGPSTANGKAKGGGHSSSNNSHAQSSNSNSNSVPPLPAATAPHHPQPLPMVSADPQALVPIQITMPRGPADSSGFQRTITIHVPAACIHSNKLQDILSLPAIQGTLSLPSELAAASLQGQVNQALLNAGFSLGRPIQPNRLPTIMTNAIPQIDGGGDTSSDDDDDDDDENEDDDNDDKDDEEEEQQEEEETQDEEPLNSGDDVSDNDDPTEKLYDIENVVVCQYDKITRTRNKWKFHLKDGIMNLNGKDYVFQKANGDAEW</sequence>
<evidence type="ECO:0000256" key="5">
    <source>
        <dbReference type="ARBA" id="ARBA00023242"/>
    </source>
</evidence>
<dbReference type="EMBL" id="LNIX01000002">
    <property type="protein sequence ID" value="OXA60063.1"/>
    <property type="molecule type" value="Genomic_DNA"/>
</dbReference>
<evidence type="ECO:0000313" key="8">
    <source>
        <dbReference type="Proteomes" id="UP000198287"/>
    </source>
</evidence>
<keyword evidence="7" id="KW-0396">Initiation factor</keyword>
<evidence type="ECO:0000256" key="3">
    <source>
        <dbReference type="ARBA" id="ARBA00023015"/>
    </source>
</evidence>
<keyword evidence="8" id="KW-1185">Reference proteome</keyword>
<proteinExistence type="inferred from homology"/>
<dbReference type="Pfam" id="PF03153">
    <property type="entry name" value="TFIIA"/>
    <property type="match status" value="2"/>
</dbReference>
<dbReference type="AlphaFoldDB" id="A0A226ER04"/>
<dbReference type="Proteomes" id="UP000198287">
    <property type="component" value="Unassembled WGS sequence"/>
</dbReference>
<evidence type="ECO:0000256" key="1">
    <source>
        <dbReference type="ARBA" id="ARBA00004123"/>
    </source>
</evidence>
<dbReference type="GO" id="GO:0003743">
    <property type="term" value="F:translation initiation factor activity"/>
    <property type="evidence" value="ECO:0007669"/>
    <property type="project" value="UniProtKB-KW"/>
</dbReference>
<dbReference type="GO" id="GO:0006367">
    <property type="term" value="P:transcription initiation at RNA polymerase II promoter"/>
    <property type="evidence" value="ECO:0007669"/>
    <property type="project" value="InterPro"/>
</dbReference>
<evidence type="ECO:0000256" key="4">
    <source>
        <dbReference type="ARBA" id="ARBA00023163"/>
    </source>
</evidence>
<protein>
    <submittedName>
        <fullName evidence="7">Transcription initiation factor IIA subunit 1</fullName>
    </submittedName>
</protein>
<accession>A0A226ER04</accession>
<feature type="compositionally biased region" description="Acidic residues" evidence="6">
    <location>
        <begin position="220"/>
        <end position="269"/>
    </location>
</feature>
<dbReference type="InterPro" id="IPR009088">
    <property type="entry name" value="TFIIA_b-brl"/>
</dbReference>
<dbReference type="OMA" id="QKCTGEA"/>
<comment type="subcellular location">
    <subcellularLocation>
        <location evidence="1">Nucleus</location>
    </subcellularLocation>
</comment>
<dbReference type="CDD" id="cd07976">
    <property type="entry name" value="TFIIA_alpha_beta_like"/>
    <property type="match status" value="2"/>
</dbReference>
<name>A0A226ER04_FOLCA</name>
<dbReference type="Gene3D" id="2.30.18.10">
    <property type="entry name" value="Transcription factor IIA (TFIIA), beta-barrel domain"/>
    <property type="match status" value="1"/>
</dbReference>
<feature type="compositionally biased region" description="Low complexity" evidence="6">
    <location>
        <begin position="77"/>
        <end position="104"/>
    </location>
</feature>
<dbReference type="FunFam" id="1.10.287.100:FF:000001">
    <property type="entry name" value="Transcription initiation factor IIA subunit"/>
    <property type="match status" value="1"/>
</dbReference>
<feature type="compositionally biased region" description="Polar residues" evidence="6">
    <location>
        <begin position="56"/>
        <end position="67"/>
    </location>
</feature>
<organism evidence="7 8">
    <name type="scientific">Folsomia candida</name>
    <name type="common">Springtail</name>
    <dbReference type="NCBI Taxonomy" id="158441"/>
    <lineage>
        <taxon>Eukaryota</taxon>
        <taxon>Metazoa</taxon>
        <taxon>Ecdysozoa</taxon>
        <taxon>Arthropoda</taxon>
        <taxon>Hexapoda</taxon>
        <taxon>Collembola</taxon>
        <taxon>Entomobryomorpha</taxon>
        <taxon>Isotomoidea</taxon>
        <taxon>Isotomidae</taxon>
        <taxon>Proisotominae</taxon>
        <taxon>Folsomia</taxon>
    </lineage>
</organism>
<feature type="region of interest" description="Disordered" evidence="6">
    <location>
        <begin position="56"/>
        <end position="113"/>
    </location>
</feature>
<dbReference type="SUPFAM" id="SSF47396">
    <property type="entry name" value="Transcription factor IIA (TFIIA), alpha-helical domain"/>
    <property type="match status" value="1"/>
</dbReference>
<gene>
    <name evidence="7" type="ORF">Fcan01_06236</name>
</gene>
<evidence type="ECO:0000256" key="6">
    <source>
        <dbReference type="SAM" id="MobiDB-lite"/>
    </source>
</evidence>
<evidence type="ECO:0000313" key="7">
    <source>
        <dbReference type="EMBL" id="OXA60063.1"/>
    </source>
</evidence>
<dbReference type="FunFam" id="2.30.18.10:FF:000002">
    <property type="entry name" value="Transcription initiation factor IIA subunit 1"/>
    <property type="match status" value="1"/>
</dbReference>
<keyword evidence="7" id="KW-0648">Protein biosynthesis</keyword>
<keyword evidence="4" id="KW-0804">Transcription</keyword>
<dbReference type="PANTHER" id="PTHR12694">
    <property type="entry name" value="TRANSCRIPTION INITIATION FACTOR IIA SUBUNIT 1"/>
    <property type="match status" value="1"/>
</dbReference>
<dbReference type="STRING" id="158441.A0A226ER04"/>
<dbReference type="PANTHER" id="PTHR12694:SF8">
    <property type="entry name" value="TRANSCRIPTION INITIATION FACTOR IIA SUBUNIT 1"/>
    <property type="match status" value="1"/>
</dbReference>
<feature type="region of interest" description="Disordered" evidence="6">
    <location>
        <begin position="208"/>
        <end position="273"/>
    </location>
</feature>
<dbReference type="Gene3D" id="1.10.287.100">
    <property type="match status" value="1"/>
</dbReference>
<comment type="caution">
    <text evidence="7">The sequence shown here is derived from an EMBL/GenBank/DDBJ whole genome shotgun (WGS) entry which is preliminary data.</text>
</comment>
<keyword evidence="3" id="KW-0805">Transcription regulation</keyword>
<keyword evidence="5" id="KW-0539">Nucleus</keyword>
<reference evidence="7 8" key="1">
    <citation type="submission" date="2015-12" db="EMBL/GenBank/DDBJ databases">
        <title>The genome of Folsomia candida.</title>
        <authorList>
            <person name="Faddeeva A."/>
            <person name="Derks M.F."/>
            <person name="Anvar Y."/>
            <person name="Smit S."/>
            <person name="Van Straalen N."/>
            <person name="Roelofs D."/>
        </authorList>
    </citation>
    <scope>NUCLEOTIDE SEQUENCE [LARGE SCALE GENOMIC DNA]</scope>
    <source>
        <strain evidence="7 8">VU population</strain>
        <tissue evidence="7">Whole body</tissue>
    </source>
</reference>
<evidence type="ECO:0000256" key="2">
    <source>
        <dbReference type="ARBA" id="ARBA00010059"/>
    </source>
</evidence>
<comment type="similarity">
    <text evidence="2">Belongs to the TFIIA subunit 1 family.</text>
</comment>
<dbReference type="SMART" id="SM01371">
    <property type="entry name" value="TFIIA"/>
    <property type="match status" value="1"/>
</dbReference>